<protein>
    <submittedName>
        <fullName evidence="2">Protein SLOW GREEN 1, chloroplastic</fullName>
    </submittedName>
</protein>
<feature type="repeat" description="TPR" evidence="1">
    <location>
        <begin position="279"/>
        <end position="312"/>
    </location>
</feature>
<dbReference type="EMBL" id="GEVM01015945">
    <property type="protein sequence ID" value="JAU89993.1"/>
    <property type="molecule type" value="Transcribed_RNA"/>
</dbReference>
<dbReference type="GO" id="GO:0009535">
    <property type="term" value="C:chloroplast thylakoid membrane"/>
    <property type="evidence" value="ECO:0007669"/>
    <property type="project" value="TreeGrafter"/>
</dbReference>
<accession>A0A1J3JC63</accession>
<name>A0A1J3JC63_NOCCA</name>
<keyword evidence="1" id="KW-0802">TPR repeat</keyword>
<dbReference type="PANTHER" id="PTHR26312">
    <property type="entry name" value="TETRATRICOPEPTIDE REPEAT PROTEIN 5"/>
    <property type="match status" value="1"/>
</dbReference>
<dbReference type="PANTHER" id="PTHR26312:SF142">
    <property type="entry name" value="TETRATRICOPEPTIDE REPEAT (TPR)-LIKE SUPERFAMILY PROTEIN"/>
    <property type="match status" value="1"/>
</dbReference>
<proteinExistence type="predicted"/>
<organism evidence="2">
    <name type="scientific">Noccaea caerulescens</name>
    <name type="common">Alpine penny-cress</name>
    <name type="synonym">Thlaspi caerulescens</name>
    <dbReference type="NCBI Taxonomy" id="107243"/>
    <lineage>
        <taxon>Eukaryota</taxon>
        <taxon>Viridiplantae</taxon>
        <taxon>Streptophyta</taxon>
        <taxon>Embryophyta</taxon>
        <taxon>Tracheophyta</taxon>
        <taxon>Spermatophyta</taxon>
        <taxon>Magnoliopsida</taxon>
        <taxon>eudicotyledons</taxon>
        <taxon>Gunneridae</taxon>
        <taxon>Pentapetalae</taxon>
        <taxon>rosids</taxon>
        <taxon>malvids</taxon>
        <taxon>Brassicales</taxon>
        <taxon>Brassicaceae</taxon>
        <taxon>Coluteocarpeae</taxon>
        <taxon>Noccaea</taxon>
    </lineage>
</organism>
<sequence length="345" mass="39097">MESIGKLRLNHQPFHFSFTRTSSSFPKHPRSPPLRALIRPNSSVKCASIKASSSSKSQNSRIIPLQQSTPFRLIKSTCITLTTAAALLLVNLQLKSQAIAAPVAPPPSVESSNEHVSLEEEEKALEAHLATHGPDVDTLRSLMEVKIKSRKLLEAVQVIDRLIKLEPEEPEWPVLKANIFTYSGDLDSAKTGFEEILAKDPLRVEAYHGLLMAYSDAGLELKEVEKRIKEAMLMCEKENNQNDLRDLKLLVAQIRVIEGKHSEALKLYQELVKEEPRDFRPYLCRGIIYTLMKKKDKAEEEFDKFRKLVPENHPYREFFMDNMLATKLFSDKTQRELAAGSSSQS</sequence>
<dbReference type="SUPFAM" id="SSF48452">
    <property type="entry name" value="TPR-like"/>
    <property type="match status" value="1"/>
</dbReference>
<evidence type="ECO:0000313" key="2">
    <source>
        <dbReference type="EMBL" id="JAU89993.1"/>
    </source>
</evidence>
<reference evidence="2" key="1">
    <citation type="submission" date="2016-07" db="EMBL/GenBank/DDBJ databases">
        <title>De novo transcriptome assembly of four accessions of the metal hyperaccumulator plant Noccaea caerulescens.</title>
        <authorList>
            <person name="Blande D."/>
            <person name="Halimaa P."/>
            <person name="Tervahauta A.I."/>
            <person name="Aarts M.G."/>
            <person name="Karenlampi S.O."/>
        </authorList>
    </citation>
    <scope>NUCLEOTIDE SEQUENCE</scope>
</reference>
<gene>
    <name evidence="2" type="ORF">MP_TR7140_c0_g1_i1_g.20640</name>
</gene>
<dbReference type="PROSITE" id="PS50005">
    <property type="entry name" value="TPR"/>
    <property type="match status" value="1"/>
</dbReference>
<dbReference type="AlphaFoldDB" id="A0A1J3JC63"/>
<dbReference type="InterPro" id="IPR011990">
    <property type="entry name" value="TPR-like_helical_dom_sf"/>
</dbReference>
<evidence type="ECO:0000256" key="1">
    <source>
        <dbReference type="PROSITE-ProRule" id="PRU00339"/>
    </source>
</evidence>
<dbReference type="InterPro" id="IPR019734">
    <property type="entry name" value="TPR_rpt"/>
</dbReference>
<dbReference type="Gene3D" id="1.25.40.10">
    <property type="entry name" value="Tetratricopeptide repeat domain"/>
    <property type="match status" value="1"/>
</dbReference>